<dbReference type="RefSeq" id="WP_002703915.1">
    <property type="nucleotide sequence ID" value="NZ_AGRW01000044.1"/>
</dbReference>
<dbReference type="OrthoDB" id="9942290at2"/>
<dbReference type="Proteomes" id="UP000003571">
    <property type="component" value="Unassembled WGS sequence"/>
</dbReference>
<name>H7EK83_9SPIR</name>
<dbReference type="AlphaFoldDB" id="H7EK83"/>
<evidence type="ECO:0000313" key="3">
    <source>
        <dbReference type="Proteomes" id="UP000003571"/>
    </source>
</evidence>
<dbReference type="STRING" id="907348.TresaDRAFT_1722"/>
<feature type="transmembrane region" description="Helical" evidence="1">
    <location>
        <begin position="146"/>
        <end position="171"/>
    </location>
</feature>
<gene>
    <name evidence="2" type="ORF">TresaDRAFT_1722</name>
</gene>
<sequence length="277" mass="30462">MKTTAQMMATLESVAKRNMGKMVYTLFLMIILQSVAASALLFAVLGFEIRTGAFYALEIVAAVVTLSLHFGFATVLLRMVRDEFVTLGFLFHGFRKPRLSLPVVVPFLIVLAAVFFASDAIVSNAARDFLAERSGESAMDALFRAVSVRVLAFALLAFVFAALPFAFAFFFRIDNPQKTGIWAMWKSLRLSVSRANFIRLIVFAVKAAGTRLAVAIILSVIISFLSHVKSLGILVMILDFVYFLNAYTAAIRILLSVAVMYDSLTETKTGQLIAIEA</sequence>
<dbReference type="PATRIC" id="fig|907348.3.peg.1293"/>
<dbReference type="EMBL" id="AGRW01000044">
    <property type="protein sequence ID" value="EIC01970.1"/>
    <property type="molecule type" value="Genomic_DNA"/>
</dbReference>
<feature type="transmembrane region" description="Helical" evidence="1">
    <location>
        <begin position="197"/>
        <end position="225"/>
    </location>
</feature>
<organism evidence="2 3">
    <name type="scientific">Treponema saccharophilum DSM 2985</name>
    <dbReference type="NCBI Taxonomy" id="907348"/>
    <lineage>
        <taxon>Bacteria</taxon>
        <taxon>Pseudomonadati</taxon>
        <taxon>Spirochaetota</taxon>
        <taxon>Spirochaetia</taxon>
        <taxon>Spirochaetales</taxon>
        <taxon>Treponemataceae</taxon>
        <taxon>Treponema</taxon>
    </lineage>
</organism>
<proteinExistence type="predicted"/>
<keyword evidence="3" id="KW-1185">Reference proteome</keyword>
<reference evidence="2 3" key="1">
    <citation type="submission" date="2011-09" db="EMBL/GenBank/DDBJ databases">
        <title>The draft genome of Treponema saccharophilum DSM 2985.</title>
        <authorList>
            <consortium name="US DOE Joint Genome Institute (JGI-PGF)"/>
            <person name="Lucas S."/>
            <person name="Copeland A."/>
            <person name="Lapidus A."/>
            <person name="Glavina del Rio T."/>
            <person name="Dalin E."/>
            <person name="Tice H."/>
            <person name="Bruce D."/>
            <person name="Goodwin L."/>
            <person name="Pitluck S."/>
            <person name="Peters L."/>
            <person name="Kyrpides N."/>
            <person name="Mavromatis K."/>
            <person name="Ivanova N."/>
            <person name="Markowitz V."/>
            <person name="Cheng J.-F."/>
            <person name="Hugenholtz P."/>
            <person name="Woyke T."/>
            <person name="Wu D."/>
            <person name="Gronow S."/>
            <person name="Wellnitz S."/>
            <person name="Brambilla E."/>
            <person name="Klenk H.-P."/>
            <person name="Eisen J.A."/>
        </authorList>
    </citation>
    <scope>NUCLEOTIDE SEQUENCE [LARGE SCALE GENOMIC DNA]</scope>
    <source>
        <strain evidence="2 3">DSM 2985</strain>
    </source>
</reference>
<feature type="transmembrane region" description="Helical" evidence="1">
    <location>
        <begin position="21"/>
        <end position="47"/>
    </location>
</feature>
<feature type="transmembrane region" description="Helical" evidence="1">
    <location>
        <begin position="101"/>
        <end position="126"/>
    </location>
</feature>
<feature type="transmembrane region" description="Helical" evidence="1">
    <location>
        <begin position="231"/>
        <end position="255"/>
    </location>
</feature>
<keyword evidence="1" id="KW-0812">Transmembrane</keyword>
<evidence type="ECO:0000256" key="1">
    <source>
        <dbReference type="SAM" id="Phobius"/>
    </source>
</evidence>
<accession>H7EK83</accession>
<comment type="caution">
    <text evidence="2">The sequence shown here is derived from an EMBL/GenBank/DDBJ whole genome shotgun (WGS) entry which is preliminary data.</text>
</comment>
<protein>
    <submittedName>
        <fullName evidence="2">Uncharacterized protein</fullName>
    </submittedName>
</protein>
<feature type="transmembrane region" description="Helical" evidence="1">
    <location>
        <begin position="53"/>
        <end position="80"/>
    </location>
</feature>
<keyword evidence="1" id="KW-0472">Membrane</keyword>
<evidence type="ECO:0000313" key="2">
    <source>
        <dbReference type="EMBL" id="EIC01970.1"/>
    </source>
</evidence>
<keyword evidence="1" id="KW-1133">Transmembrane helix</keyword>